<evidence type="ECO:0008006" key="4">
    <source>
        <dbReference type="Google" id="ProtNLM"/>
    </source>
</evidence>
<gene>
    <name evidence="2" type="ORF">PBRA_004303</name>
</gene>
<keyword evidence="3" id="KW-1185">Reference proteome</keyword>
<feature type="region of interest" description="Disordered" evidence="1">
    <location>
        <begin position="258"/>
        <end position="352"/>
    </location>
</feature>
<feature type="compositionally biased region" description="Polar residues" evidence="1">
    <location>
        <begin position="269"/>
        <end position="287"/>
    </location>
</feature>
<evidence type="ECO:0000256" key="1">
    <source>
        <dbReference type="SAM" id="MobiDB-lite"/>
    </source>
</evidence>
<accession>A0A0G4IKG6</accession>
<dbReference type="SUPFAM" id="SSF56204">
    <property type="entry name" value="Hect, E3 ligase catalytic domain"/>
    <property type="match status" value="1"/>
</dbReference>
<name>A0A0G4IKG6_PLABS</name>
<sequence length="755" mass="82334">MKCNRHPSTSRSFSARIIHIFVLQPWARSAQVRSARGGSFCVAGTSPPPAVRGCGHLSLPVCAPCCHETVLRVETMAAAVPLILVLGYLLTASLHAIDARGTCSDVSTWTVDEIDGYLTALPANAVAKCFAIALLGSIVVGRRDAVQCITRHHRFGASRVVLTRIAWYAYVLVRRNGSQDTWRILHQDLLPALQMVCPLSQPQILARFVRHYNDNPLPDSALSIVLDRAPDLQADAQQCSPNPSTSCQLVRQSCIRLPPNDATPEDGSRAQTQTVASAPCTSRSQQAALHPTAAISQRRRARGNSDEEEQRPARRPCTRRPPLQPLFGVPPAPMNTASNPNAVRPPRVPPPAHTAHVAIRRVVRVGAAAATAERERSWGTQQVTYIRPWTYLIKDGTQQEQGQEFLASVAAMIDAGNDRVRGRLFVKSESSRAIDESGLSAALIQFAAAVLAGRLGRAGQLLYSESNDRAFVPRSPTSESDDERRDLMLLGALIGIVDNHRRMGPKCIMALPMPLPSVAFRALLTADPITVTGNEASETALASIYEQYCGDQNPIQCNRDRQFDVDDLFLPVPGVDYNSTNEYLRGLVGLLLASPAFEMVRRGYLETARRPLRDRTSYQAMRVAVIADPHVTPAKFARTMRIHLQNMAGIRSWERHVIDVATNIAQVIRSMTGDELADLVEAATGTRCLPLTMDTDSMITVSVLPCDGIAFHTCFRIVKIPIALTRSAACLRSHLLGAVKDFIGGGITSRSHNAA</sequence>
<evidence type="ECO:0000313" key="3">
    <source>
        <dbReference type="Proteomes" id="UP000039324"/>
    </source>
</evidence>
<reference evidence="2 3" key="1">
    <citation type="submission" date="2015-02" db="EMBL/GenBank/DDBJ databases">
        <authorList>
            <person name="Chooi Y.-H."/>
        </authorList>
    </citation>
    <scope>NUCLEOTIDE SEQUENCE [LARGE SCALE GENOMIC DNA]</scope>
    <source>
        <strain evidence="2">E3</strain>
    </source>
</reference>
<feature type="compositionally biased region" description="Pro residues" evidence="1">
    <location>
        <begin position="322"/>
        <end position="333"/>
    </location>
</feature>
<protein>
    <recommendedName>
        <fullName evidence="4">HECT domain-containing protein</fullName>
    </recommendedName>
</protein>
<proteinExistence type="predicted"/>
<dbReference type="AlphaFoldDB" id="A0A0G4IKG6"/>
<dbReference type="EMBL" id="CDSF01000024">
    <property type="protein sequence ID" value="CEO95577.1"/>
    <property type="molecule type" value="Genomic_DNA"/>
</dbReference>
<dbReference type="InterPro" id="IPR035983">
    <property type="entry name" value="Hect_E3_ubiquitin_ligase"/>
</dbReference>
<dbReference type="GO" id="GO:0004842">
    <property type="term" value="F:ubiquitin-protein transferase activity"/>
    <property type="evidence" value="ECO:0007669"/>
    <property type="project" value="InterPro"/>
</dbReference>
<evidence type="ECO:0000313" key="2">
    <source>
        <dbReference type="EMBL" id="CEO95577.1"/>
    </source>
</evidence>
<organism evidence="2 3">
    <name type="scientific">Plasmodiophora brassicae</name>
    <name type="common">Clubroot disease agent</name>
    <dbReference type="NCBI Taxonomy" id="37360"/>
    <lineage>
        <taxon>Eukaryota</taxon>
        <taxon>Sar</taxon>
        <taxon>Rhizaria</taxon>
        <taxon>Endomyxa</taxon>
        <taxon>Phytomyxea</taxon>
        <taxon>Plasmodiophorida</taxon>
        <taxon>Plasmodiophoridae</taxon>
        <taxon>Plasmodiophora</taxon>
    </lineage>
</organism>
<dbReference type="Proteomes" id="UP000039324">
    <property type="component" value="Unassembled WGS sequence"/>
</dbReference>